<dbReference type="InterPro" id="IPR005511">
    <property type="entry name" value="SMP-30"/>
</dbReference>
<protein>
    <recommendedName>
        <fullName evidence="2">SMP-30/Gluconolactonase/LRE-like region domain-containing protein</fullName>
    </recommendedName>
</protein>
<dbReference type="PANTHER" id="PTHR10907">
    <property type="entry name" value="REGUCALCIN"/>
    <property type="match status" value="1"/>
</dbReference>
<dbReference type="EMBL" id="UINC01025583">
    <property type="protein sequence ID" value="SVB01412.1"/>
    <property type="molecule type" value="Genomic_DNA"/>
</dbReference>
<dbReference type="PRINTS" id="PR01790">
    <property type="entry name" value="SMP30FAMILY"/>
</dbReference>
<accession>A0A382AJX3</accession>
<evidence type="ECO:0000256" key="1">
    <source>
        <dbReference type="ARBA" id="ARBA00008853"/>
    </source>
</evidence>
<reference evidence="3" key="1">
    <citation type="submission" date="2018-05" db="EMBL/GenBank/DDBJ databases">
        <authorList>
            <person name="Lanie J.A."/>
            <person name="Ng W.-L."/>
            <person name="Kazmierczak K.M."/>
            <person name="Andrzejewski T.M."/>
            <person name="Davidsen T.M."/>
            <person name="Wayne K.J."/>
            <person name="Tettelin H."/>
            <person name="Glass J.I."/>
            <person name="Rusch D."/>
            <person name="Podicherti R."/>
            <person name="Tsui H.-C.T."/>
            <person name="Winkler M.E."/>
        </authorList>
    </citation>
    <scope>NUCLEOTIDE SEQUENCE</scope>
</reference>
<feature type="domain" description="SMP-30/Gluconolactonase/LRE-like region" evidence="2">
    <location>
        <begin position="17"/>
        <end position="258"/>
    </location>
</feature>
<sequence>MNEQSVAEQVVEKRTLVGEGVLWDPQDKVIYWIDILSHELYIYDPATGSNRTIPTCQAVGTVVKRAAGGLVLALHNGFAFLDLDTEKMTPVADPERDIPANRFNDGKCDPAGRFWAGTMEFGGAPDAGALYCLDTDHTVTEKLRPVTISNGIVWTADARTMYYICTAANTVRAFDYDIDTGAISNERVVVTNEGEGGFDGMAIDAEDKLWVAVFGGWGVRRYDPETGALLSEVRLPIAQVTACAFGGDNLDELYITSAAVGLDDDALTAQPLAGSLVKVDPGVVGVPACSYRG</sequence>
<dbReference type="GO" id="GO:0004341">
    <property type="term" value="F:gluconolactonase activity"/>
    <property type="evidence" value="ECO:0007669"/>
    <property type="project" value="TreeGrafter"/>
</dbReference>
<dbReference type="InterPro" id="IPR011042">
    <property type="entry name" value="6-blade_b-propeller_TolB-like"/>
</dbReference>
<proteinExistence type="inferred from homology"/>
<name>A0A382AJX3_9ZZZZ</name>
<dbReference type="PANTHER" id="PTHR10907:SF47">
    <property type="entry name" value="REGUCALCIN"/>
    <property type="match status" value="1"/>
</dbReference>
<evidence type="ECO:0000313" key="3">
    <source>
        <dbReference type="EMBL" id="SVB01412.1"/>
    </source>
</evidence>
<dbReference type="GO" id="GO:0019853">
    <property type="term" value="P:L-ascorbic acid biosynthetic process"/>
    <property type="evidence" value="ECO:0007669"/>
    <property type="project" value="TreeGrafter"/>
</dbReference>
<dbReference type="AlphaFoldDB" id="A0A382AJX3"/>
<dbReference type="GO" id="GO:0005509">
    <property type="term" value="F:calcium ion binding"/>
    <property type="evidence" value="ECO:0007669"/>
    <property type="project" value="TreeGrafter"/>
</dbReference>
<dbReference type="Pfam" id="PF08450">
    <property type="entry name" value="SGL"/>
    <property type="match status" value="1"/>
</dbReference>
<organism evidence="3">
    <name type="scientific">marine metagenome</name>
    <dbReference type="NCBI Taxonomy" id="408172"/>
    <lineage>
        <taxon>unclassified sequences</taxon>
        <taxon>metagenomes</taxon>
        <taxon>ecological metagenomes</taxon>
    </lineage>
</organism>
<dbReference type="SUPFAM" id="SSF63829">
    <property type="entry name" value="Calcium-dependent phosphotriesterase"/>
    <property type="match status" value="1"/>
</dbReference>
<comment type="similarity">
    <text evidence="1">Belongs to the SMP-30/CGR1 family.</text>
</comment>
<dbReference type="InterPro" id="IPR013658">
    <property type="entry name" value="SGL"/>
</dbReference>
<gene>
    <name evidence="3" type="ORF">METZ01_LOCUS154266</name>
</gene>
<dbReference type="Gene3D" id="2.120.10.30">
    <property type="entry name" value="TolB, C-terminal domain"/>
    <property type="match status" value="1"/>
</dbReference>
<evidence type="ECO:0000259" key="2">
    <source>
        <dbReference type="Pfam" id="PF08450"/>
    </source>
</evidence>